<gene>
    <name evidence="3" type="ORF">Clacol_007347</name>
</gene>
<keyword evidence="4" id="KW-1185">Reference proteome</keyword>
<reference evidence="3" key="1">
    <citation type="submission" date="2021-10" db="EMBL/GenBank/DDBJ databases">
        <title>De novo Genome Assembly of Clathrus columnatus (Basidiomycota, Fungi) Using Illumina and Nanopore Sequence Data.</title>
        <authorList>
            <person name="Ogiso-Tanaka E."/>
            <person name="Itagaki H."/>
            <person name="Hosoya T."/>
            <person name="Hosaka K."/>
        </authorList>
    </citation>
    <scope>NUCLEOTIDE SEQUENCE</scope>
    <source>
        <strain evidence="3">MO-923</strain>
    </source>
</reference>
<organism evidence="3 4">
    <name type="scientific">Clathrus columnatus</name>
    <dbReference type="NCBI Taxonomy" id="1419009"/>
    <lineage>
        <taxon>Eukaryota</taxon>
        <taxon>Fungi</taxon>
        <taxon>Dikarya</taxon>
        <taxon>Basidiomycota</taxon>
        <taxon>Agaricomycotina</taxon>
        <taxon>Agaricomycetes</taxon>
        <taxon>Phallomycetidae</taxon>
        <taxon>Phallales</taxon>
        <taxon>Clathraceae</taxon>
        <taxon>Clathrus</taxon>
    </lineage>
</organism>
<dbReference type="AlphaFoldDB" id="A0AAV5AEP6"/>
<evidence type="ECO:0000256" key="1">
    <source>
        <dbReference type="SAM" id="MobiDB-lite"/>
    </source>
</evidence>
<protein>
    <submittedName>
        <fullName evidence="3">Uncharacterized protein</fullName>
    </submittedName>
</protein>
<keyword evidence="2" id="KW-1133">Transmembrane helix</keyword>
<accession>A0AAV5AEP6</accession>
<dbReference type="EMBL" id="BPWL01000008">
    <property type="protein sequence ID" value="GJJ13097.1"/>
    <property type="molecule type" value="Genomic_DNA"/>
</dbReference>
<evidence type="ECO:0000313" key="3">
    <source>
        <dbReference type="EMBL" id="GJJ13097.1"/>
    </source>
</evidence>
<keyword evidence="2" id="KW-0472">Membrane</keyword>
<dbReference type="Proteomes" id="UP001050691">
    <property type="component" value="Unassembled WGS sequence"/>
</dbReference>
<feature type="transmembrane region" description="Helical" evidence="2">
    <location>
        <begin position="74"/>
        <end position="94"/>
    </location>
</feature>
<feature type="compositionally biased region" description="Basic and acidic residues" evidence="1">
    <location>
        <begin position="140"/>
        <end position="151"/>
    </location>
</feature>
<keyword evidence="2" id="KW-0812">Transmembrane</keyword>
<evidence type="ECO:0000313" key="4">
    <source>
        <dbReference type="Proteomes" id="UP001050691"/>
    </source>
</evidence>
<proteinExistence type="predicted"/>
<feature type="transmembrane region" description="Helical" evidence="2">
    <location>
        <begin position="35"/>
        <end position="62"/>
    </location>
</feature>
<feature type="region of interest" description="Disordered" evidence="1">
    <location>
        <begin position="140"/>
        <end position="162"/>
    </location>
</feature>
<name>A0AAV5AEP6_9AGAM</name>
<evidence type="ECO:0000256" key="2">
    <source>
        <dbReference type="SAM" id="Phobius"/>
    </source>
</evidence>
<comment type="caution">
    <text evidence="3">The sequence shown here is derived from an EMBL/GenBank/DDBJ whole genome shotgun (WGS) entry which is preliminary data.</text>
</comment>
<sequence>MTLSTNVLCTSLIAFRIWRSTHKLERYAGRQEQSLMPVVIIIIESGAIYSVSCLTLLISYILGSNAQYPALDGTFPIISIVFNLIIVRIALGIAHGGASNLGSKKVTSEVTGPNFEVTTGGTQYPLKPLAVTVTKLVHQERDQEQKDRESVNSEGQAKWNAV</sequence>